<dbReference type="GO" id="GO:0008408">
    <property type="term" value="F:3'-5' exonuclease activity"/>
    <property type="evidence" value="ECO:0007669"/>
    <property type="project" value="InterPro"/>
</dbReference>
<evidence type="ECO:0000313" key="2">
    <source>
        <dbReference type="EMBL" id="MCC2231328.1"/>
    </source>
</evidence>
<protein>
    <recommendedName>
        <fullName evidence="1">Bacterial DNA polymerase III alpha subunit NTPase domain-containing protein</fullName>
    </recommendedName>
</protein>
<evidence type="ECO:0000259" key="1">
    <source>
        <dbReference type="Pfam" id="PF07733"/>
    </source>
</evidence>
<feature type="domain" description="Bacterial DNA polymerase III alpha subunit NTPase" evidence="1">
    <location>
        <begin position="15"/>
        <end position="96"/>
    </location>
</feature>
<comment type="caution">
    <text evidence="2">The sequence shown here is derived from an EMBL/GenBank/DDBJ whole genome shotgun (WGS) entry which is preliminary data.</text>
</comment>
<keyword evidence="3" id="KW-1185">Reference proteome</keyword>
<dbReference type="GO" id="GO:0006260">
    <property type="term" value="P:DNA replication"/>
    <property type="evidence" value="ECO:0007669"/>
    <property type="project" value="InterPro"/>
</dbReference>
<accession>A0AAE3EAV7</accession>
<organism evidence="2 3">
    <name type="scientific">Hominifimenecus microfluidus</name>
    <dbReference type="NCBI Taxonomy" id="2885348"/>
    <lineage>
        <taxon>Bacteria</taxon>
        <taxon>Bacillati</taxon>
        <taxon>Bacillota</taxon>
        <taxon>Clostridia</taxon>
        <taxon>Lachnospirales</taxon>
        <taxon>Lachnospiraceae</taxon>
        <taxon>Hominifimenecus</taxon>
    </lineage>
</organism>
<dbReference type="Pfam" id="PF07733">
    <property type="entry name" value="DNA_pol3_alpha"/>
    <property type="match status" value="1"/>
</dbReference>
<dbReference type="Proteomes" id="UP001198182">
    <property type="component" value="Unassembled WGS sequence"/>
</dbReference>
<evidence type="ECO:0000313" key="3">
    <source>
        <dbReference type="Proteomes" id="UP001198182"/>
    </source>
</evidence>
<proteinExistence type="predicted"/>
<dbReference type="AlphaFoldDB" id="A0AAE3EAV7"/>
<dbReference type="InterPro" id="IPR011708">
    <property type="entry name" value="DNA_pol3_alpha_NTPase_dom"/>
</dbReference>
<reference evidence="2" key="1">
    <citation type="submission" date="2021-10" db="EMBL/GenBank/DDBJ databases">
        <title>Anaerobic single-cell dispensing facilitates the cultivation of human gut bacteria.</title>
        <authorList>
            <person name="Afrizal A."/>
        </authorList>
    </citation>
    <scope>NUCLEOTIDE SEQUENCE</scope>
    <source>
        <strain evidence="2">CLA-AA-H215</strain>
    </source>
</reference>
<name>A0AAE3EAV7_9FIRM</name>
<gene>
    <name evidence="2" type="ORF">LKD81_10025</name>
</gene>
<sequence>MNSRLPAIENALQNIQAACEKRLSKLYPAGIPEDINSRYQQELSYLKKSPLIDDFEIFRRLCLEAEKSSNLIHARGTIPGSFLCFLLGNNSLNPLPVHYYCPDCGHYEKVMTHLFGIDLPPKKCPFCGREILADGFNVSAECAWPITYNRASGIECMVNSEFFPFAKKVLQNLYPDSEIVPWGRSYANAGDSTLLNIRQGGYVILPPGNTIQDFQDMISYLESGDICFYDSLLEIYQLPVKPVLLSISDHLDNLIQLQRATGVYVNEINNRELRTITCNTLCKATIHSKKMLSLFYTINPKTYKDLISVSPCCHSTFIFNIPDESRSIDMEEFEKMLSSESFKKYPCFTREDFFDYMIEAGVERSIARNTYDQIRKGYAVSNNKHQAQLFSLPFPEELKEVAANYEYLFPRMVCALEIQTLARLTYYAQIDHRAFTRIFLSKKHS</sequence>
<dbReference type="EMBL" id="JAJEQR010000027">
    <property type="protein sequence ID" value="MCC2231328.1"/>
    <property type="molecule type" value="Genomic_DNA"/>
</dbReference>
<dbReference type="RefSeq" id="WP_308453848.1">
    <property type="nucleotide sequence ID" value="NZ_JAJEQR010000027.1"/>
</dbReference>